<keyword evidence="2" id="KW-1185">Reference proteome</keyword>
<dbReference type="InterPro" id="IPR012467">
    <property type="entry name" value="DUF1684"/>
</dbReference>
<protein>
    <submittedName>
        <fullName evidence="1">DUF1684 domain-containing protein</fullName>
    </submittedName>
</protein>
<gene>
    <name evidence="1" type="ORF">J4035_00390</name>
</gene>
<proteinExistence type="predicted"/>
<dbReference type="PANTHER" id="PTHR41913:SF1">
    <property type="entry name" value="DUF1684 DOMAIN-CONTAINING PROTEIN"/>
    <property type="match status" value="1"/>
</dbReference>
<dbReference type="Pfam" id="PF07920">
    <property type="entry name" value="DUF1684"/>
    <property type="match status" value="1"/>
</dbReference>
<accession>A0ABS3SBG1</accession>
<organism evidence="1 2">
    <name type="scientific">Cellulomonas fengjieae</name>
    <dbReference type="NCBI Taxonomy" id="2819978"/>
    <lineage>
        <taxon>Bacteria</taxon>
        <taxon>Bacillati</taxon>
        <taxon>Actinomycetota</taxon>
        <taxon>Actinomycetes</taxon>
        <taxon>Micrococcales</taxon>
        <taxon>Cellulomonadaceae</taxon>
        <taxon>Cellulomonas</taxon>
    </lineage>
</organism>
<sequence length="187" mass="19813">MYADVRRTCLDDPAAAHGVWVQRRDELMADHPASPLDAAAKASFEGLDVPHYDPAYRFEGEVRPAPAQRLDMTTGTDGVVSLERVADVQVGDLGSLGVWRLRGYGGGLFVPVKDALAGTPGGTYGGGRYLLDTIKGADLGMSGGRLVVDLNFAYNPSCAYDAAWACPLATRANTLAVEVPVGERVFA</sequence>
<name>A0ABS3SBG1_9CELL</name>
<dbReference type="EMBL" id="JAGFBM010000001">
    <property type="protein sequence ID" value="MBO3083085.1"/>
    <property type="molecule type" value="Genomic_DNA"/>
</dbReference>
<evidence type="ECO:0000313" key="2">
    <source>
        <dbReference type="Proteomes" id="UP000678317"/>
    </source>
</evidence>
<dbReference type="PANTHER" id="PTHR41913">
    <property type="entry name" value="DUF1684 DOMAIN-CONTAINING PROTEIN"/>
    <property type="match status" value="1"/>
</dbReference>
<evidence type="ECO:0000313" key="1">
    <source>
        <dbReference type="EMBL" id="MBO3083085.1"/>
    </source>
</evidence>
<dbReference type="Proteomes" id="UP000678317">
    <property type="component" value="Unassembled WGS sequence"/>
</dbReference>
<reference evidence="1 2" key="1">
    <citation type="submission" date="2021-03" db="EMBL/GenBank/DDBJ databases">
        <title>novel species in genus Cellulomonas.</title>
        <authorList>
            <person name="Zhang G."/>
        </authorList>
    </citation>
    <scope>NUCLEOTIDE SEQUENCE [LARGE SCALE GENOMIC DNA]</scope>
    <source>
        <strain evidence="2">zg-ZUI188</strain>
    </source>
</reference>
<comment type="caution">
    <text evidence="1">The sequence shown here is derived from an EMBL/GenBank/DDBJ whole genome shotgun (WGS) entry which is preliminary data.</text>
</comment>